<protein>
    <submittedName>
        <fullName evidence="1">Uncharacterized protein</fullName>
    </submittedName>
</protein>
<sequence length="154" mass="16658">MRRYEVILDRVMVPYHERDLARTIAMQVLDARLGGPQGVVDAHAACIAITGGDPRWPIPDTASRSDCAAVKRWRRATEAALDAIERGFAQIFNGLTAEEIELARADEHLTIVPLGDDGATTSRLLDDARIGLPWTATAAVLMATVSNVALSAPR</sequence>
<gene>
    <name evidence="1" type="ORF">N4261_14970</name>
</gene>
<dbReference type="RefSeq" id="WP_261756090.1">
    <property type="nucleotide sequence ID" value="NZ_CP104562.2"/>
</dbReference>
<dbReference type="Proteomes" id="UP001064933">
    <property type="component" value="Chromosome"/>
</dbReference>
<proteinExistence type="predicted"/>
<evidence type="ECO:0000313" key="2">
    <source>
        <dbReference type="Proteomes" id="UP001064933"/>
    </source>
</evidence>
<name>A0ABY6AU99_9BURK</name>
<reference evidence="1" key="1">
    <citation type="submission" date="2022-10" db="EMBL/GenBank/DDBJ databases">
        <title>Characterization and whole genome sequencing of a new Roseateles species, isolated from fresh water.</title>
        <authorList>
            <person name="Guliayeva D.Y."/>
            <person name="Akhremchuk A.E."/>
            <person name="Sikolenko M.A."/>
            <person name="Valentovich L.N."/>
            <person name="Sidarenka A.V."/>
        </authorList>
    </citation>
    <scope>NUCLEOTIDE SEQUENCE</scope>
    <source>
        <strain evidence="1">BIM B-1768</strain>
    </source>
</reference>
<evidence type="ECO:0000313" key="1">
    <source>
        <dbReference type="EMBL" id="UXH76360.1"/>
    </source>
</evidence>
<organism evidence="1 2">
    <name type="scientific">Roseateles amylovorans</name>
    <dbReference type="NCBI Taxonomy" id="2978473"/>
    <lineage>
        <taxon>Bacteria</taxon>
        <taxon>Pseudomonadati</taxon>
        <taxon>Pseudomonadota</taxon>
        <taxon>Betaproteobacteria</taxon>
        <taxon>Burkholderiales</taxon>
        <taxon>Sphaerotilaceae</taxon>
        <taxon>Roseateles</taxon>
    </lineage>
</organism>
<keyword evidence="2" id="KW-1185">Reference proteome</keyword>
<dbReference type="EMBL" id="CP104562">
    <property type="protein sequence ID" value="UXH76360.1"/>
    <property type="molecule type" value="Genomic_DNA"/>
</dbReference>
<accession>A0ABY6AU99</accession>